<name>A0A382HC29_9ZZZZ</name>
<evidence type="ECO:0000313" key="1">
    <source>
        <dbReference type="EMBL" id="SVB84635.1"/>
    </source>
</evidence>
<dbReference type="EMBL" id="UINC01060284">
    <property type="protein sequence ID" value="SVB84635.1"/>
    <property type="molecule type" value="Genomic_DNA"/>
</dbReference>
<dbReference type="AlphaFoldDB" id="A0A382HC29"/>
<evidence type="ECO:0008006" key="2">
    <source>
        <dbReference type="Google" id="ProtNLM"/>
    </source>
</evidence>
<sequence>MANINDFKATLKGGGARANQFQVTLPFPGFAAVGGETRTMSYLCQATHLPGMTLGEVDVKFRGRSLYIAGDRTFEAWTTTIMNDTDFALRNAFERWMNAINAMSDNSGLENPSDYMVDAFVDQLDRAGQVIKSYTFRGMWPLTIANIDVAYETNDAIETFDVTYRYQFFETNTTT</sequence>
<proteinExistence type="predicted"/>
<accession>A0A382HC29</accession>
<gene>
    <name evidence="1" type="ORF">METZ01_LOCUS237489</name>
</gene>
<reference evidence="1" key="1">
    <citation type="submission" date="2018-05" db="EMBL/GenBank/DDBJ databases">
        <authorList>
            <person name="Lanie J.A."/>
            <person name="Ng W.-L."/>
            <person name="Kazmierczak K.M."/>
            <person name="Andrzejewski T.M."/>
            <person name="Davidsen T.M."/>
            <person name="Wayne K.J."/>
            <person name="Tettelin H."/>
            <person name="Glass J.I."/>
            <person name="Rusch D."/>
            <person name="Podicherti R."/>
            <person name="Tsui H.-C.T."/>
            <person name="Winkler M.E."/>
        </authorList>
    </citation>
    <scope>NUCLEOTIDE SEQUENCE</scope>
</reference>
<organism evidence="1">
    <name type="scientific">marine metagenome</name>
    <dbReference type="NCBI Taxonomy" id="408172"/>
    <lineage>
        <taxon>unclassified sequences</taxon>
        <taxon>metagenomes</taxon>
        <taxon>ecological metagenomes</taxon>
    </lineage>
</organism>
<protein>
    <recommendedName>
        <fullName evidence="2">Tail tube protein</fullName>
    </recommendedName>
</protein>